<dbReference type="InterPro" id="IPR006342">
    <property type="entry name" value="FkbM_mtfrase"/>
</dbReference>
<dbReference type="PANTHER" id="PTHR34203">
    <property type="entry name" value="METHYLTRANSFERASE, FKBM FAMILY PROTEIN"/>
    <property type="match status" value="1"/>
</dbReference>
<feature type="coiled-coil region" evidence="1">
    <location>
        <begin position="320"/>
        <end position="347"/>
    </location>
</feature>
<dbReference type="SUPFAM" id="SSF53335">
    <property type="entry name" value="S-adenosyl-L-methionine-dependent methyltransferases"/>
    <property type="match status" value="1"/>
</dbReference>
<dbReference type="GO" id="GO:0008168">
    <property type="term" value="F:methyltransferase activity"/>
    <property type="evidence" value="ECO:0007669"/>
    <property type="project" value="UniProtKB-KW"/>
</dbReference>
<keyword evidence="3" id="KW-0489">Methyltransferase</keyword>
<feature type="domain" description="Methyltransferase FkbM" evidence="2">
    <location>
        <begin position="82"/>
        <end position="236"/>
    </location>
</feature>
<gene>
    <name evidence="3" type="ORF">CEV31_2298</name>
</gene>
<dbReference type="Gene3D" id="3.40.50.150">
    <property type="entry name" value="Vaccinia Virus protein VP39"/>
    <property type="match status" value="1"/>
</dbReference>
<name>A0A256FW47_9HYPH</name>
<evidence type="ECO:0000313" key="4">
    <source>
        <dbReference type="Proteomes" id="UP000215590"/>
    </source>
</evidence>
<sequence>MQVKYSYRCLCSLWACLGGYKTMNAAVNGTEVVLSVNGRYGKISFPVHDDPIGRSMQEFGEWGQLELEKVLSLINPGDWVLDIGANVGSYTLAFSDKVGPSGRVLAFEAQPYLCNLLEKTIRSNGINNTIVSGSAVSDVEDVLYFDTIDYSEHVNAGAVKLSSLNIEGKQVVQALTIDKLDLERCDLIKCDVEGMSCNVLVGAKFTINKFKPIVVSEVNDVKEGVDLYNALKSFNYDVWLVQSDAFNPGNFYGNKNNIFGHAAELSIISAHPSNQLCVDPDTFGSKILSHDQLASLILACPRYGDATPHDRNPIELNRKNESLLSKLEVLEDNCNRLSYRNKLLETRIADSSHLRSQIEDLKTTLCEVRHEYEAVHAQLSRVYSSRSWWLTKPFRFCARTLRKMIGGV</sequence>
<dbReference type="Pfam" id="PF05050">
    <property type="entry name" value="Methyltransf_21"/>
    <property type="match status" value="1"/>
</dbReference>
<keyword evidence="1" id="KW-0175">Coiled coil</keyword>
<accession>A0A256FW47</accession>
<keyword evidence="3" id="KW-0808">Transferase</keyword>
<reference evidence="3 4" key="1">
    <citation type="submission" date="2017-07" db="EMBL/GenBank/DDBJ databases">
        <title>Phylogenetic study on the rhizospheric bacterium Ochrobactrum sp. A44.</title>
        <authorList>
            <person name="Krzyzanowska D.M."/>
            <person name="Ossowicki A."/>
            <person name="Rajewska M."/>
            <person name="Maciag T."/>
            <person name="Kaczynski Z."/>
            <person name="Czerwicka M."/>
            <person name="Jafra S."/>
        </authorList>
    </citation>
    <scope>NUCLEOTIDE SEQUENCE [LARGE SCALE GENOMIC DNA]</scope>
    <source>
        <strain evidence="3 4">DSM 7216</strain>
    </source>
</reference>
<dbReference type="InterPro" id="IPR029063">
    <property type="entry name" value="SAM-dependent_MTases_sf"/>
</dbReference>
<evidence type="ECO:0000313" key="3">
    <source>
        <dbReference type="EMBL" id="OYR18958.1"/>
    </source>
</evidence>
<proteinExistence type="predicted"/>
<comment type="caution">
    <text evidence="3">The sequence shown here is derived from an EMBL/GenBank/DDBJ whole genome shotgun (WGS) entry which is preliminary data.</text>
</comment>
<dbReference type="PANTHER" id="PTHR34203:SF15">
    <property type="entry name" value="SLL1173 PROTEIN"/>
    <property type="match status" value="1"/>
</dbReference>
<dbReference type="InterPro" id="IPR052514">
    <property type="entry name" value="SAM-dependent_MTase"/>
</dbReference>
<keyword evidence="4" id="KW-1185">Reference proteome</keyword>
<dbReference type="Proteomes" id="UP000215590">
    <property type="component" value="Unassembled WGS sequence"/>
</dbReference>
<organism evidence="3 4">
    <name type="scientific">Brucella thiophenivorans</name>
    <dbReference type="NCBI Taxonomy" id="571255"/>
    <lineage>
        <taxon>Bacteria</taxon>
        <taxon>Pseudomonadati</taxon>
        <taxon>Pseudomonadota</taxon>
        <taxon>Alphaproteobacteria</taxon>
        <taxon>Hyphomicrobiales</taxon>
        <taxon>Brucellaceae</taxon>
        <taxon>Brucella/Ochrobactrum group</taxon>
        <taxon>Brucella</taxon>
    </lineage>
</organism>
<dbReference type="GO" id="GO:0032259">
    <property type="term" value="P:methylation"/>
    <property type="evidence" value="ECO:0007669"/>
    <property type="project" value="UniProtKB-KW"/>
</dbReference>
<dbReference type="EMBL" id="NNRJ01000019">
    <property type="protein sequence ID" value="OYR18958.1"/>
    <property type="molecule type" value="Genomic_DNA"/>
</dbReference>
<evidence type="ECO:0000259" key="2">
    <source>
        <dbReference type="Pfam" id="PF05050"/>
    </source>
</evidence>
<evidence type="ECO:0000256" key="1">
    <source>
        <dbReference type="SAM" id="Coils"/>
    </source>
</evidence>
<dbReference type="AlphaFoldDB" id="A0A256FW47"/>
<protein>
    <submittedName>
        <fullName evidence="3">Methyltransferase, FkbM family domain protein</fullName>
    </submittedName>
</protein>
<dbReference type="NCBIfam" id="TIGR01444">
    <property type="entry name" value="fkbM_fam"/>
    <property type="match status" value="1"/>
</dbReference>